<dbReference type="InterPro" id="IPR006158">
    <property type="entry name" value="Cobalamin-bd"/>
</dbReference>
<dbReference type="InterPro" id="IPR036594">
    <property type="entry name" value="Meth_synthase_dom"/>
</dbReference>
<evidence type="ECO:0000313" key="5">
    <source>
        <dbReference type="EMBL" id="TRW99739.1"/>
    </source>
</evidence>
<keyword evidence="2" id="KW-0170">Cobalt</keyword>
<accession>A0ABY3CCJ8</accession>
<organism evidence="5 6">
    <name type="scientific">Candidatus Methylobacter oryzae</name>
    <dbReference type="NCBI Taxonomy" id="2497749"/>
    <lineage>
        <taxon>Bacteria</taxon>
        <taxon>Pseudomonadati</taxon>
        <taxon>Pseudomonadota</taxon>
        <taxon>Gammaproteobacteria</taxon>
        <taxon>Methylococcales</taxon>
        <taxon>Methylococcaceae</taxon>
        <taxon>Methylobacter</taxon>
    </lineage>
</organism>
<dbReference type="Pfam" id="PF02607">
    <property type="entry name" value="B12-binding_2"/>
    <property type="match status" value="1"/>
</dbReference>
<dbReference type="Pfam" id="PF02310">
    <property type="entry name" value="B12-binding"/>
    <property type="match status" value="1"/>
</dbReference>
<protein>
    <submittedName>
        <fullName evidence="5">Cobalamin-binding protein</fullName>
    </submittedName>
</protein>
<dbReference type="PANTHER" id="PTHR45833">
    <property type="entry name" value="METHIONINE SYNTHASE"/>
    <property type="match status" value="1"/>
</dbReference>
<evidence type="ECO:0000256" key="2">
    <source>
        <dbReference type="ARBA" id="ARBA00023285"/>
    </source>
</evidence>
<keyword evidence="1" id="KW-0479">Metal-binding</keyword>
<proteinExistence type="predicted"/>
<evidence type="ECO:0000259" key="3">
    <source>
        <dbReference type="PROSITE" id="PS51332"/>
    </source>
</evidence>
<feature type="domain" description="B12-binding N-terminal" evidence="4">
    <location>
        <begin position="1"/>
        <end position="89"/>
    </location>
</feature>
<dbReference type="InterPro" id="IPR036724">
    <property type="entry name" value="Cobalamin-bd_sf"/>
</dbReference>
<dbReference type="Proteomes" id="UP000733744">
    <property type="component" value="Unassembled WGS sequence"/>
</dbReference>
<dbReference type="SMART" id="SM01018">
    <property type="entry name" value="B12-binding_2"/>
    <property type="match status" value="1"/>
</dbReference>
<dbReference type="PROSITE" id="PS51332">
    <property type="entry name" value="B12_BINDING"/>
    <property type="match status" value="1"/>
</dbReference>
<dbReference type="SUPFAM" id="SSF52242">
    <property type="entry name" value="Cobalamin (vitamin B12)-binding domain"/>
    <property type="match status" value="1"/>
</dbReference>
<reference evidence="5 6" key="1">
    <citation type="journal article" date="2019" name="Antonie Van Leeuwenhoek">
        <title>Description of 'Ca. Methylobacter oryzae' KRF1, a novel species from the environmentally important Methylobacter clade 2.</title>
        <authorList>
            <person name="Khatri K."/>
            <person name="Mohite J.A."/>
            <person name="Pandit P.S."/>
            <person name="Bahulikar R."/>
            <person name="Rahalkar M.C."/>
        </authorList>
    </citation>
    <scope>NUCLEOTIDE SEQUENCE [LARGE SCALE GENOMIC DNA]</scope>
    <source>
        <strain evidence="5 6">KRF1</strain>
    </source>
</reference>
<dbReference type="Gene3D" id="3.40.50.280">
    <property type="entry name" value="Cobalamin-binding domain"/>
    <property type="match status" value="1"/>
</dbReference>
<dbReference type="InterPro" id="IPR003759">
    <property type="entry name" value="Cbl-bd_cap"/>
</dbReference>
<name>A0ABY3CCJ8_9GAMM</name>
<keyword evidence="6" id="KW-1185">Reference proteome</keyword>
<evidence type="ECO:0000313" key="6">
    <source>
        <dbReference type="Proteomes" id="UP000733744"/>
    </source>
</evidence>
<dbReference type="PROSITE" id="PS51337">
    <property type="entry name" value="B12_BINDING_NTER"/>
    <property type="match status" value="1"/>
</dbReference>
<evidence type="ECO:0000256" key="1">
    <source>
        <dbReference type="ARBA" id="ARBA00022723"/>
    </source>
</evidence>
<gene>
    <name evidence="5" type="ORF">EKO24_006630</name>
</gene>
<dbReference type="EMBL" id="RYFG02000056">
    <property type="protein sequence ID" value="TRW99739.1"/>
    <property type="molecule type" value="Genomic_DNA"/>
</dbReference>
<dbReference type="PANTHER" id="PTHR45833:SF1">
    <property type="entry name" value="METHIONINE SYNTHASE"/>
    <property type="match status" value="1"/>
</dbReference>
<feature type="domain" description="B12-binding" evidence="3">
    <location>
        <begin position="87"/>
        <end position="211"/>
    </location>
</feature>
<dbReference type="Gene3D" id="1.10.1240.10">
    <property type="entry name" value="Methionine synthase domain"/>
    <property type="match status" value="1"/>
</dbReference>
<evidence type="ECO:0000259" key="4">
    <source>
        <dbReference type="PROSITE" id="PS51337"/>
    </source>
</evidence>
<sequence length="211" mass="23601">MTASLIQDFQEALLSLDKIKADALFQRALSSHSPIEVVEQFVVPALEQIGRYWNEGSIALSQVYMSGRFCEELVEQVLPPSDPERKHQPRQAIVVLNDYHMLGKRIVYSVMRASGFELFNYGRMDVDELVERVVADKLRVLLISVLMMPSALKIRDLRNALDARGVQLKILVGGAPFQFDSQLWQEVGADAMGLSAADAVAIVQHWAGEMT</sequence>
<dbReference type="SUPFAM" id="SSF47644">
    <property type="entry name" value="Methionine synthase domain"/>
    <property type="match status" value="1"/>
</dbReference>
<dbReference type="InterPro" id="IPR050554">
    <property type="entry name" value="Met_Synthase/Corrinoid"/>
</dbReference>
<comment type="caution">
    <text evidence="5">The sequence shown here is derived from an EMBL/GenBank/DDBJ whole genome shotgun (WGS) entry which is preliminary data.</text>
</comment>